<accession>A0AAD9TM79</accession>
<evidence type="ECO:0000313" key="2">
    <source>
        <dbReference type="EMBL" id="KAK2638621.1"/>
    </source>
</evidence>
<keyword evidence="3" id="KW-1185">Reference proteome</keyword>
<reference evidence="2" key="1">
    <citation type="journal article" date="2023" name="Plant J.">
        <title>Genome sequences and population genomics provide insights into the demographic history, inbreeding, and mutation load of two 'living fossil' tree species of Dipteronia.</title>
        <authorList>
            <person name="Feng Y."/>
            <person name="Comes H.P."/>
            <person name="Chen J."/>
            <person name="Zhu S."/>
            <person name="Lu R."/>
            <person name="Zhang X."/>
            <person name="Li P."/>
            <person name="Qiu J."/>
            <person name="Olsen K.M."/>
            <person name="Qiu Y."/>
        </authorList>
    </citation>
    <scope>NUCLEOTIDE SEQUENCE</scope>
    <source>
        <strain evidence="2">KIB01</strain>
    </source>
</reference>
<proteinExistence type="predicted"/>
<gene>
    <name evidence="2" type="ORF">Ddye_026416</name>
</gene>
<dbReference type="Proteomes" id="UP001280121">
    <property type="component" value="Unassembled WGS sequence"/>
</dbReference>
<dbReference type="Pfam" id="PF14111">
    <property type="entry name" value="DUF4283"/>
    <property type="match status" value="1"/>
</dbReference>
<evidence type="ECO:0000313" key="3">
    <source>
        <dbReference type="Proteomes" id="UP001280121"/>
    </source>
</evidence>
<sequence>MMNAEEIEKLCGLLSLKEKEGLVQRLDMKIQHHGKHEMTLSLIGKMLSTKVINKEAFMFLFARIWQVREYVEIENVSENVFAFTFMNAKDKRKVLMGGPWTFDRALIVLEEPTGIGDISCMKINRVES</sequence>
<comment type="caution">
    <text evidence="2">The sequence shown here is derived from an EMBL/GenBank/DDBJ whole genome shotgun (WGS) entry which is preliminary data.</text>
</comment>
<name>A0AAD9TM79_9ROSI</name>
<dbReference type="EMBL" id="JANJYI010000008">
    <property type="protein sequence ID" value="KAK2638621.1"/>
    <property type="molecule type" value="Genomic_DNA"/>
</dbReference>
<dbReference type="InterPro" id="IPR025558">
    <property type="entry name" value="DUF4283"/>
</dbReference>
<dbReference type="AlphaFoldDB" id="A0AAD9TM79"/>
<feature type="domain" description="DUF4283" evidence="1">
    <location>
        <begin position="37"/>
        <end position="110"/>
    </location>
</feature>
<organism evidence="2 3">
    <name type="scientific">Dipteronia dyeriana</name>
    <dbReference type="NCBI Taxonomy" id="168575"/>
    <lineage>
        <taxon>Eukaryota</taxon>
        <taxon>Viridiplantae</taxon>
        <taxon>Streptophyta</taxon>
        <taxon>Embryophyta</taxon>
        <taxon>Tracheophyta</taxon>
        <taxon>Spermatophyta</taxon>
        <taxon>Magnoliopsida</taxon>
        <taxon>eudicotyledons</taxon>
        <taxon>Gunneridae</taxon>
        <taxon>Pentapetalae</taxon>
        <taxon>rosids</taxon>
        <taxon>malvids</taxon>
        <taxon>Sapindales</taxon>
        <taxon>Sapindaceae</taxon>
        <taxon>Hippocastanoideae</taxon>
        <taxon>Acereae</taxon>
        <taxon>Dipteronia</taxon>
    </lineage>
</organism>
<evidence type="ECO:0000259" key="1">
    <source>
        <dbReference type="Pfam" id="PF14111"/>
    </source>
</evidence>
<protein>
    <recommendedName>
        <fullName evidence="1">DUF4283 domain-containing protein</fullName>
    </recommendedName>
</protein>